<feature type="compositionally biased region" description="Basic and acidic residues" evidence="1">
    <location>
        <begin position="25"/>
        <end position="38"/>
    </location>
</feature>
<dbReference type="OrthoDB" id="238183at2"/>
<evidence type="ECO:0000313" key="4">
    <source>
        <dbReference type="Proteomes" id="UP000242999"/>
    </source>
</evidence>
<evidence type="ECO:0000313" key="3">
    <source>
        <dbReference type="EMBL" id="SEI92930.1"/>
    </source>
</evidence>
<sequence>MDEDTPLTTNKPLNEWTPSGLKKSGFNEEGERTDESVKEAGQPQFHLSPEFDQWLKDTGGSFVLSTYQSGHIIFLGMSEDSKPYFIDRVVGTAMGVTVDRDKLWVAARDQIWRFSNIGSGRLSGMHYQAVYMPRSGYMIGNSNAHDAIADVSFRGKHYDFLYANTQFSCIAAPDDHYSFVPVWKPSFISELVAEDRCHLNGICSRDGELRYATICGKNDTPLGWKDKQTGTGFVVDLATEEIVCEGLSMPHSPRWHQGKLWVLNSGEGELGYVDFKTKRLVVVSHCTGFARGLCFVGNMAVVGLSRLRPKVLDLPGINLATRLKERKTPQRTGVQVFNTETGVLAHWITMEGPITELYDIAFLQSISRPYTPGFRDSELHRELMNIPG</sequence>
<gene>
    <name evidence="3" type="ORF">SAMN05421831_12010</name>
</gene>
<dbReference type="AlphaFoldDB" id="A0A1H6UX77"/>
<dbReference type="EMBL" id="FNYH01000020">
    <property type="protein sequence ID" value="SEI92930.1"/>
    <property type="molecule type" value="Genomic_DNA"/>
</dbReference>
<dbReference type="Pfam" id="PF16261">
    <property type="entry name" value="DUF4915"/>
    <property type="match status" value="1"/>
</dbReference>
<dbReference type="RefSeq" id="WP_093312537.1">
    <property type="nucleotide sequence ID" value="NZ_FNYH01000020.1"/>
</dbReference>
<protein>
    <submittedName>
        <fullName evidence="3">TIGR03032 family protein</fullName>
    </submittedName>
</protein>
<accession>A0A1H6UX77</accession>
<dbReference type="InterPro" id="IPR011044">
    <property type="entry name" value="Quino_amine_DH_bsu"/>
</dbReference>
<dbReference type="Proteomes" id="UP000242999">
    <property type="component" value="Unassembled WGS sequence"/>
</dbReference>
<dbReference type="NCBIfam" id="TIGR03032">
    <property type="entry name" value="TIGR03032 family protein"/>
    <property type="match status" value="1"/>
</dbReference>
<dbReference type="STRING" id="64971.SAMN05421831_12010"/>
<name>A0A1H6UX77_9GAMM</name>
<reference evidence="4" key="1">
    <citation type="submission" date="2016-10" db="EMBL/GenBank/DDBJ databases">
        <authorList>
            <person name="Varghese N."/>
            <person name="Submissions S."/>
        </authorList>
    </citation>
    <scope>NUCLEOTIDE SEQUENCE [LARGE SCALE GENOMIC DNA]</scope>
    <source>
        <strain evidence="4">DSM 7165</strain>
    </source>
</reference>
<feature type="compositionally biased region" description="Polar residues" evidence="1">
    <location>
        <begin position="1"/>
        <end position="12"/>
    </location>
</feature>
<evidence type="ECO:0000259" key="2">
    <source>
        <dbReference type="Pfam" id="PF16261"/>
    </source>
</evidence>
<organism evidence="3 4">
    <name type="scientific">Allopseudospirillum japonicum</name>
    <dbReference type="NCBI Taxonomy" id="64971"/>
    <lineage>
        <taxon>Bacteria</taxon>
        <taxon>Pseudomonadati</taxon>
        <taxon>Pseudomonadota</taxon>
        <taxon>Gammaproteobacteria</taxon>
        <taxon>Oceanospirillales</taxon>
        <taxon>Oceanospirillaceae</taxon>
        <taxon>Allopseudospirillum</taxon>
    </lineage>
</organism>
<dbReference type="InterPro" id="IPR017481">
    <property type="entry name" value="CHP03032"/>
</dbReference>
<feature type="domain" description="Conserved hypothetical protein CHP03032" evidence="2">
    <location>
        <begin position="50"/>
        <end position="370"/>
    </location>
</feature>
<keyword evidence="4" id="KW-1185">Reference proteome</keyword>
<evidence type="ECO:0000256" key="1">
    <source>
        <dbReference type="SAM" id="MobiDB-lite"/>
    </source>
</evidence>
<proteinExistence type="predicted"/>
<dbReference type="SUPFAM" id="SSF50969">
    <property type="entry name" value="YVTN repeat-like/Quinoprotein amine dehydrogenase"/>
    <property type="match status" value="1"/>
</dbReference>
<feature type="region of interest" description="Disordered" evidence="1">
    <location>
        <begin position="1"/>
        <end position="38"/>
    </location>
</feature>